<keyword evidence="1" id="KW-0175">Coiled coil</keyword>
<gene>
    <name evidence="2" type="ORF">ATANTOWER_018871</name>
</gene>
<accession>A0ABU7BQF9</accession>
<sequence length="211" mass="24523">MPPKKNTGLEEELEEIKKSLNFMSGEITKVATQQEKLLNLMEKVSKQENMVKQKDKKIINLEKTIDDLEQYSRVNDIIIQGLETKHRTYARAVSADREEGEYAPAEELETLEQQIIKFFESRNMAIQSSYIEACHTLPKKDKNARPVTIVRFWNRKHKTELLKQTTKLKGTKVYLNEHLTPKNAEIAKQAHILKKQNKITATLTRNCEVMI</sequence>
<dbReference type="Proteomes" id="UP001345963">
    <property type="component" value="Unassembled WGS sequence"/>
</dbReference>
<proteinExistence type="predicted"/>
<feature type="coiled-coil region" evidence="1">
    <location>
        <begin position="6"/>
        <end position="71"/>
    </location>
</feature>
<reference evidence="2 3" key="1">
    <citation type="submission" date="2021-07" db="EMBL/GenBank/DDBJ databases">
        <authorList>
            <person name="Palmer J.M."/>
        </authorList>
    </citation>
    <scope>NUCLEOTIDE SEQUENCE [LARGE SCALE GENOMIC DNA]</scope>
    <source>
        <strain evidence="2 3">AT_MEX2019</strain>
        <tissue evidence="2">Muscle</tissue>
    </source>
</reference>
<dbReference type="EMBL" id="JAHUTI010062940">
    <property type="protein sequence ID" value="MED6252891.1"/>
    <property type="molecule type" value="Genomic_DNA"/>
</dbReference>
<comment type="caution">
    <text evidence="2">The sequence shown here is derived from an EMBL/GenBank/DDBJ whole genome shotgun (WGS) entry which is preliminary data.</text>
</comment>
<organism evidence="2 3">
    <name type="scientific">Ataeniobius toweri</name>
    <dbReference type="NCBI Taxonomy" id="208326"/>
    <lineage>
        <taxon>Eukaryota</taxon>
        <taxon>Metazoa</taxon>
        <taxon>Chordata</taxon>
        <taxon>Craniata</taxon>
        <taxon>Vertebrata</taxon>
        <taxon>Euteleostomi</taxon>
        <taxon>Actinopterygii</taxon>
        <taxon>Neopterygii</taxon>
        <taxon>Teleostei</taxon>
        <taxon>Neoteleostei</taxon>
        <taxon>Acanthomorphata</taxon>
        <taxon>Ovalentaria</taxon>
        <taxon>Atherinomorphae</taxon>
        <taxon>Cyprinodontiformes</taxon>
        <taxon>Goodeidae</taxon>
        <taxon>Ataeniobius</taxon>
    </lineage>
</organism>
<keyword evidence="3" id="KW-1185">Reference proteome</keyword>
<evidence type="ECO:0000256" key="1">
    <source>
        <dbReference type="SAM" id="Coils"/>
    </source>
</evidence>
<name>A0ABU7BQF9_9TELE</name>
<protein>
    <submittedName>
        <fullName evidence="2">Uncharacterized protein</fullName>
    </submittedName>
</protein>
<evidence type="ECO:0000313" key="2">
    <source>
        <dbReference type="EMBL" id="MED6252891.1"/>
    </source>
</evidence>
<evidence type="ECO:0000313" key="3">
    <source>
        <dbReference type="Proteomes" id="UP001345963"/>
    </source>
</evidence>